<dbReference type="InterPro" id="IPR036691">
    <property type="entry name" value="Endo/exonu/phosph_ase_sf"/>
</dbReference>
<feature type="non-terminal residue" evidence="4">
    <location>
        <position position="1"/>
    </location>
</feature>
<feature type="compositionally biased region" description="Polar residues" evidence="2">
    <location>
        <begin position="7"/>
        <end position="23"/>
    </location>
</feature>
<dbReference type="Gene3D" id="3.60.10.10">
    <property type="entry name" value="Endonuclease/exonuclease/phosphatase"/>
    <property type="match status" value="1"/>
</dbReference>
<proteinExistence type="predicted"/>
<dbReference type="PANTHER" id="PTHR33395:SF21">
    <property type="entry name" value="PERICARDIN"/>
    <property type="match status" value="1"/>
</dbReference>
<name>A0AAV5UK81_9BILA</name>
<feature type="domain" description="Endonuclease/exonuclease/phosphatase" evidence="3">
    <location>
        <begin position="437"/>
        <end position="546"/>
    </location>
</feature>
<accession>A0AAV5UK81</accession>
<dbReference type="Proteomes" id="UP001432027">
    <property type="component" value="Unassembled WGS sequence"/>
</dbReference>
<dbReference type="Pfam" id="PF14529">
    <property type="entry name" value="Exo_endo_phos_2"/>
    <property type="match status" value="1"/>
</dbReference>
<gene>
    <name evidence="4" type="ORF">PENTCL1PPCAC_29546</name>
</gene>
<feature type="region of interest" description="Disordered" evidence="2">
    <location>
        <begin position="108"/>
        <end position="139"/>
    </location>
</feature>
<protein>
    <recommendedName>
        <fullName evidence="3">Endonuclease/exonuclease/phosphatase domain-containing protein</fullName>
    </recommendedName>
</protein>
<feature type="coiled-coil region" evidence="1">
    <location>
        <begin position="73"/>
        <end position="103"/>
    </location>
</feature>
<evidence type="ECO:0000256" key="2">
    <source>
        <dbReference type="SAM" id="MobiDB-lite"/>
    </source>
</evidence>
<dbReference type="GO" id="GO:0061343">
    <property type="term" value="P:cell adhesion involved in heart morphogenesis"/>
    <property type="evidence" value="ECO:0007669"/>
    <property type="project" value="TreeGrafter"/>
</dbReference>
<comment type="caution">
    <text evidence="4">The sequence shown here is derived from an EMBL/GenBank/DDBJ whole genome shotgun (WGS) entry which is preliminary data.</text>
</comment>
<sequence length="1045" mass="119272">TMAPPEVTSSVSTCTLPDSSTPQPLSPSTRFSSFISRFTKSTEDAVPLLDLVRAMKVTMDAMNVKMECMESSNRAVSQRVSELEKSQERLLDENRRLREQLIEKKPLPVSSTILPPPVPSVPSQPTHSKSPAPTAPIPLISPKMTFENCDVRVREIVEDVERERAVVIYGLPEFASMPTPNRALNDRAQVMDVLNHLGIQAVPTAVFRMPVNGAPDPRGRLLKVILPCSKLQGQVISRRHLLAHFKHCRVWLRPSLTREERANSGDKPFTYNSPGNYRSSAGIGTRGVRNSGGLTFYNSSVRSRAFPGSNSGGYGVLWAPSPIHSSELLLSFLRGRGVRKCAEPPKVTVIYANIRSILNEVNHSCLKSQLETNEYLVYCFTESWLRKSDPDGVVLGSLASNYNIIRCDRVKKRGGESKHESHELLIVDLTVGTQSTRVILLYRVPALSQTNSAHIWEKLDDFTKCTHPTVMVGDFNLPDIKWPLDSQNYNGVNIDFINCCTEVRLEQRITFPTRGNAFLDLLLTDSYRIVGNLEQLPNYGNSDHSAFKFQLLMRTEPQKARYVKNFRKADYAAINSLLSSIDWLLFFNVNETVNEMYEKFILLLEDIIEKSVPLMRIDSTGKPLPGHIHRLSKKRHEAWITFLNDGKPSSKRRFDKLHAEYNQEVTKYHQNYERKIIENKNQKKFYGYIKSKLSNACTSAVDCLIDNSNHQIESDGDKAELLAETFSRVFTKDNGDTPSFSHEREKVSNVYVDPFCRFEICELIEKWKASSCRTPDNIPMIFIKYTAVPLSAALEIIFRKSYELSQVPDRWRLSTITPLKKKAPFSNPSNYRPVSITSFFCRVFEKCLAKQMIADSERYEHFDIVIQKAAIRSNLIFRGLSTNNAAVMVNAYTTYVRPMVEFSPSVAFPVFDREAGKLEKLQNKVTRLISYKCLGYNFENRPLPVERNEMLKLTTLMYRRKINDFKLVYEMLFGNSRLSRTRNDFLVLSKSNLRGAGFKLCREKFRTKIREHSFANRVGKLLYVVLRKGKIPTNYAEFMNVMCKE</sequence>
<keyword evidence="1" id="KW-0175">Coiled coil</keyword>
<dbReference type="PANTHER" id="PTHR33395">
    <property type="entry name" value="TRANSCRIPTASE, PUTATIVE-RELATED-RELATED"/>
    <property type="match status" value="1"/>
</dbReference>
<dbReference type="SUPFAM" id="SSF56219">
    <property type="entry name" value="DNase I-like"/>
    <property type="match status" value="1"/>
</dbReference>
<evidence type="ECO:0000259" key="3">
    <source>
        <dbReference type="Pfam" id="PF14529"/>
    </source>
</evidence>
<evidence type="ECO:0000313" key="4">
    <source>
        <dbReference type="EMBL" id="GMT07372.1"/>
    </source>
</evidence>
<feature type="non-terminal residue" evidence="4">
    <location>
        <position position="1045"/>
    </location>
</feature>
<keyword evidence="5" id="KW-1185">Reference proteome</keyword>
<feature type="region of interest" description="Disordered" evidence="2">
    <location>
        <begin position="1"/>
        <end position="28"/>
    </location>
</feature>
<evidence type="ECO:0000313" key="5">
    <source>
        <dbReference type="Proteomes" id="UP001432027"/>
    </source>
</evidence>
<reference evidence="4" key="1">
    <citation type="submission" date="2023-10" db="EMBL/GenBank/DDBJ databases">
        <title>Genome assembly of Pristionchus species.</title>
        <authorList>
            <person name="Yoshida K."/>
            <person name="Sommer R.J."/>
        </authorList>
    </citation>
    <scope>NUCLEOTIDE SEQUENCE</scope>
    <source>
        <strain evidence="4">RS0144</strain>
    </source>
</reference>
<dbReference type="GO" id="GO:0031012">
    <property type="term" value="C:extracellular matrix"/>
    <property type="evidence" value="ECO:0007669"/>
    <property type="project" value="TreeGrafter"/>
</dbReference>
<dbReference type="InterPro" id="IPR005135">
    <property type="entry name" value="Endo/exonuclease/phosphatase"/>
</dbReference>
<dbReference type="GO" id="GO:0007508">
    <property type="term" value="P:larval heart development"/>
    <property type="evidence" value="ECO:0007669"/>
    <property type="project" value="TreeGrafter"/>
</dbReference>
<dbReference type="AlphaFoldDB" id="A0AAV5UK81"/>
<evidence type="ECO:0000256" key="1">
    <source>
        <dbReference type="SAM" id="Coils"/>
    </source>
</evidence>
<organism evidence="4 5">
    <name type="scientific">Pristionchus entomophagus</name>
    <dbReference type="NCBI Taxonomy" id="358040"/>
    <lineage>
        <taxon>Eukaryota</taxon>
        <taxon>Metazoa</taxon>
        <taxon>Ecdysozoa</taxon>
        <taxon>Nematoda</taxon>
        <taxon>Chromadorea</taxon>
        <taxon>Rhabditida</taxon>
        <taxon>Rhabditina</taxon>
        <taxon>Diplogasteromorpha</taxon>
        <taxon>Diplogasteroidea</taxon>
        <taxon>Neodiplogasteridae</taxon>
        <taxon>Pristionchus</taxon>
    </lineage>
</organism>
<dbReference type="GO" id="GO:0003824">
    <property type="term" value="F:catalytic activity"/>
    <property type="evidence" value="ECO:0007669"/>
    <property type="project" value="InterPro"/>
</dbReference>
<dbReference type="EMBL" id="BTSX01000006">
    <property type="protein sequence ID" value="GMT07372.1"/>
    <property type="molecule type" value="Genomic_DNA"/>
</dbReference>